<reference evidence="1" key="1">
    <citation type="submission" date="2022-12" db="EMBL/GenBank/DDBJ databases">
        <title>Bacterial isolates from different developmental stages of Nematostella vectensis.</title>
        <authorList>
            <person name="Fraune S."/>
        </authorList>
    </citation>
    <scope>NUCLEOTIDE SEQUENCE</scope>
    <source>
        <strain evidence="1">G21630-S1</strain>
    </source>
</reference>
<name>A0ABT4LFW0_9PROT</name>
<organism evidence="1 2">
    <name type="scientific">Kiloniella laminariae</name>
    <dbReference type="NCBI Taxonomy" id="454162"/>
    <lineage>
        <taxon>Bacteria</taxon>
        <taxon>Pseudomonadati</taxon>
        <taxon>Pseudomonadota</taxon>
        <taxon>Alphaproteobacteria</taxon>
        <taxon>Rhodospirillales</taxon>
        <taxon>Kiloniellaceae</taxon>
        <taxon>Kiloniella</taxon>
    </lineage>
</organism>
<accession>A0ABT4LFW0</accession>
<gene>
    <name evidence="1" type="ORF">O4H49_03485</name>
</gene>
<evidence type="ECO:0000313" key="2">
    <source>
        <dbReference type="Proteomes" id="UP001069802"/>
    </source>
</evidence>
<proteinExistence type="predicted"/>
<dbReference type="RefSeq" id="WP_269422022.1">
    <property type="nucleotide sequence ID" value="NZ_JAPWGY010000001.1"/>
</dbReference>
<comment type="caution">
    <text evidence="1">The sequence shown here is derived from an EMBL/GenBank/DDBJ whole genome shotgun (WGS) entry which is preliminary data.</text>
</comment>
<sequence length="190" mass="21418">MDQHRSPLFLAPLLFVILFLRSASAEENLLFSEQFADCQIDISAFHDIQSNTAALRFDAFTRDEAGIRHRCSPRETTVSDSLKSAFAVYKQQPSPPRLTSVFIGRLDEYDWIGDYLALLPVAGTTPDDPDNKVLEDLEIDLMVSGTLDPFRLPADDADYPLVRLSCEKLIRNRQGRPLDALCWLAFGPKE</sequence>
<dbReference type="EMBL" id="JAPWGY010000001">
    <property type="protein sequence ID" value="MCZ4279825.1"/>
    <property type="molecule type" value="Genomic_DNA"/>
</dbReference>
<keyword evidence="2" id="KW-1185">Reference proteome</keyword>
<protein>
    <submittedName>
        <fullName evidence="1">Uncharacterized protein</fullName>
    </submittedName>
</protein>
<evidence type="ECO:0000313" key="1">
    <source>
        <dbReference type="EMBL" id="MCZ4279825.1"/>
    </source>
</evidence>
<dbReference type="Proteomes" id="UP001069802">
    <property type="component" value="Unassembled WGS sequence"/>
</dbReference>